<gene>
    <name evidence="9" type="primary">LOC105426620</name>
</gene>
<accession>A0A6I9W369</accession>
<evidence type="ECO:0000256" key="4">
    <source>
        <dbReference type="ARBA" id="ARBA00022729"/>
    </source>
</evidence>
<organism evidence="8 9">
    <name type="scientific">Pogonomyrmex barbatus</name>
    <name type="common">red harvester ant</name>
    <dbReference type="NCBI Taxonomy" id="144034"/>
    <lineage>
        <taxon>Eukaryota</taxon>
        <taxon>Metazoa</taxon>
        <taxon>Ecdysozoa</taxon>
        <taxon>Arthropoda</taxon>
        <taxon>Hexapoda</taxon>
        <taxon>Insecta</taxon>
        <taxon>Pterygota</taxon>
        <taxon>Neoptera</taxon>
        <taxon>Endopterygota</taxon>
        <taxon>Hymenoptera</taxon>
        <taxon>Apocrita</taxon>
        <taxon>Aculeata</taxon>
        <taxon>Formicoidea</taxon>
        <taxon>Formicidae</taxon>
        <taxon>Myrmicinae</taxon>
        <taxon>Pogonomyrmex</taxon>
    </lineage>
</organism>
<dbReference type="CDD" id="cd16030">
    <property type="entry name" value="iduronate-2-sulfatase"/>
    <property type="match status" value="1"/>
</dbReference>
<dbReference type="GO" id="GO:0005737">
    <property type="term" value="C:cytoplasm"/>
    <property type="evidence" value="ECO:0007669"/>
    <property type="project" value="TreeGrafter"/>
</dbReference>
<name>A0A6I9W369_9HYME</name>
<dbReference type="KEGG" id="pbar:105426620"/>
<dbReference type="RefSeq" id="XP_011636222.1">
    <property type="nucleotide sequence ID" value="XM_011637920.2"/>
</dbReference>
<dbReference type="InterPro" id="IPR000917">
    <property type="entry name" value="Sulfatase_N"/>
</dbReference>
<dbReference type="PANTHER" id="PTHR45953:SF1">
    <property type="entry name" value="IDURONATE 2-SULFATASE"/>
    <property type="match status" value="1"/>
</dbReference>
<comment type="similarity">
    <text evidence="2">Belongs to the sulfatase family.</text>
</comment>
<dbReference type="InterPro" id="IPR017850">
    <property type="entry name" value="Alkaline_phosphatase_core_sf"/>
</dbReference>
<evidence type="ECO:0000256" key="6">
    <source>
        <dbReference type="ARBA" id="ARBA00022837"/>
    </source>
</evidence>
<dbReference type="InterPro" id="IPR035874">
    <property type="entry name" value="IDS"/>
</dbReference>
<dbReference type="PROSITE" id="PS00523">
    <property type="entry name" value="SULFATASE_1"/>
    <property type="match status" value="1"/>
</dbReference>
<keyword evidence="6" id="KW-0106">Calcium</keyword>
<dbReference type="OrthoDB" id="96314at2759"/>
<sequence length="643" mass="74211">MSAACRLRSFSTWVTYININIYSRSCTMFTVTRFNFITITLMCNAIAVGARPNILLIVVDDLRTTLGCYGDANAYTPNIDALAENGIIFTEAFAQQALCAPSRNSFLTGRRPDTLRLYDFYSYWRDAAGNYTTLPEHLKNNGYTTMSIGKVFHPGISSNGSDDNPYSWTEKPFHPYTDRYKNAPVCKTIPQSKAATNLICPVHVSSMPNKTLPDIESLQEARKFIHKHRKNSDPFFLAVGFQKPHIPLKYPERYLKYHPIRKFKMPEPYLWPKNVSNVAYNPWTDLRWRKDVAKLKLKFPWERIPEGFAKLIIQSYYAAVSYIDNMIGKLIHQLRVSTIRENTIVILTSDHGWALGEHAVWSKYSNFDVAVHVPLIISIPTVTSDINNYGSTPTDRIRYNAQITNNDRMKDKINSKYMVLDEGKIGVDTNTDYMRRYERILWETYIQREYNISMESRALRSKKHCRITNAIVELVDLFPTIADLADVPIPICQINDMDRRLRSGNILTRKEMSNPCSEGITLLPLIKSTLECQKVSWKKAAFSQYPRPGIQPTLNPNSDKPRLKEINVMGYTLKTRDYRYTAWLPFTHTTCKPDWDIIIAEELYDHRTDRKENFNIVTSSKMLNIKKQLRALLKAGWRSALPN</sequence>
<dbReference type="GO" id="GO:0004423">
    <property type="term" value="F:iduronate-2-sulfatase activity"/>
    <property type="evidence" value="ECO:0007669"/>
    <property type="project" value="InterPro"/>
</dbReference>
<evidence type="ECO:0000256" key="5">
    <source>
        <dbReference type="ARBA" id="ARBA00022801"/>
    </source>
</evidence>
<proteinExistence type="inferred from homology"/>
<dbReference type="PROSITE" id="PS00149">
    <property type="entry name" value="SULFATASE_2"/>
    <property type="match status" value="1"/>
</dbReference>
<dbReference type="Pfam" id="PF00884">
    <property type="entry name" value="Sulfatase"/>
    <property type="match status" value="1"/>
</dbReference>
<keyword evidence="4" id="KW-0732">Signal</keyword>
<protein>
    <submittedName>
        <fullName evidence="9">Iduronate 2-sulfatase</fullName>
    </submittedName>
</protein>
<comment type="cofactor">
    <cofactor evidence="1">
        <name>Ca(2+)</name>
        <dbReference type="ChEBI" id="CHEBI:29108"/>
    </cofactor>
</comment>
<dbReference type="CTD" id="3423"/>
<evidence type="ECO:0000256" key="2">
    <source>
        <dbReference type="ARBA" id="ARBA00008779"/>
    </source>
</evidence>
<dbReference type="Proteomes" id="UP000504615">
    <property type="component" value="Unplaced"/>
</dbReference>
<dbReference type="GO" id="GO:0046872">
    <property type="term" value="F:metal ion binding"/>
    <property type="evidence" value="ECO:0007669"/>
    <property type="project" value="UniProtKB-KW"/>
</dbReference>
<keyword evidence="8" id="KW-1185">Reference proteome</keyword>
<keyword evidence="5" id="KW-0378">Hydrolase</keyword>
<evidence type="ECO:0000256" key="1">
    <source>
        <dbReference type="ARBA" id="ARBA00001913"/>
    </source>
</evidence>
<dbReference type="AlphaFoldDB" id="A0A6I9W369"/>
<dbReference type="Gene3D" id="3.40.720.10">
    <property type="entry name" value="Alkaline Phosphatase, subunit A"/>
    <property type="match status" value="1"/>
</dbReference>
<keyword evidence="3" id="KW-0479">Metal-binding</keyword>
<feature type="domain" description="Sulfatase N-terminal" evidence="7">
    <location>
        <begin position="52"/>
        <end position="385"/>
    </location>
</feature>
<evidence type="ECO:0000256" key="3">
    <source>
        <dbReference type="ARBA" id="ARBA00022723"/>
    </source>
</evidence>
<dbReference type="PANTHER" id="PTHR45953">
    <property type="entry name" value="IDURONATE 2-SULFATASE"/>
    <property type="match status" value="1"/>
</dbReference>
<evidence type="ECO:0000313" key="8">
    <source>
        <dbReference type="Proteomes" id="UP000504615"/>
    </source>
</evidence>
<evidence type="ECO:0000313" key="9">
    <source>
        <dbReference type="RefSeq" id="XP_011636222.1"/>
    </source>
</evidence>
<dbReference type="SUPFAM" id="SSF53649">
    <property type="entry name" value="Alkaline phosphatase-like"/>
    <property type="match status" value="1"/>
</dbReference>
<evidence type="ECO:0000259" key="7">
    <source>
        <dbReference type="Pfam" id="PF00884"/>
    </source>
</evidence>
<reference evidence="9" key="1">
    <citation type="submission" date="2025-08" db="UniProtKB">
        <authorList>
            <consortium name="RefSeq"/>
        </authorList>
    </citation>
    <scope>IDENTIFICATION</scope>
</reference>
<dbReference type="GeneID" id="105426620"/>
<dbReference type="InterPro" id="IPR024607">
    <property type="entry name" value="Sulfatase_CS"/>
</dbReference>